<protein>
    <submittedName>
        <fullName evidence="1">Uncharacterized protein</fullName>
    </submittedName>
</protein>
<accession>A0AAN9RSM3</accession>
<reference evidence="1 2" key="1">
    <citation type="submission" date="2024-01" db="EMBL/GenBank/DDBJ databases">
        <title>The genomes of 5 underutilized Papilionoideae crops provide insights into root nodulation and disease resistanc.</title>
        <authorList>
            <person name="Jiang F."/>
        </authorList>
    </citation>
    <scope>NUCLEOTIDE SEQUENCE [LARGE SCALE GENOMIC DNA]</scope>
    <source>
        <strain evidence="1">JINMINGXINNONG_FW02</strain>
        <tissue evidence="1">Leaves</tissue>
    </source>
</reference>
<gene>
    <name evidence="1" type="ORF">VNO80_01298</name>
</gene>
<name>A0AAN9RSM3_PHACN</name>
<organism evidence="1 2">
    <name type="scientific">Phaseolus coccineus</name>
    <name type="common">Scarlet runner bean</name>
    <name type="synonym">Phaseolus multiflorus</name>
    <dbReference type="NCBI Taxonomy" id="3886"/>
    <lineage>
        <taxon>Eukaryota</taxon>
        <taxon>Viridiplantae</taxon>
        <taxon>Streptophyta</taxon>
        <taxon>Embryophyta</taxon>
        <taxon>Tracheophyta</taxon>
        <taxon>Spermatophyta</taxon>
        <taxon>Magnoliopsida</taxon>
        <taxon>eudicotyledons</taxon>
        <taxon>Gunneridae</taxon>
        <taxon>Pentapetalae</taxon>
        <taxon>rosids</taxon>
        <taxon>fabids</taxon>
        <taxon>Fabales</taxon>
        <taxon>Fabaceae</taxon>
        <taxon>Papilionoideae</taxon>
        <taxon>50 kb inversion clade</taxon>
        <taxon>NPAAA clade</taxon>
        <taxon>indigoferoid/millettioid clade</taxon>
        <taxon>Phaseoleae</taxon>
        <taxon>Phaseolus</taxon>
    </lineage>
</organism>
<sequence length="96" mass="10150">MPACLSRPGDARMSRALAMRGCLSAHTGRALPALPHRAFSAPPTGEELFSGREVLLHDPSCLNLAVRSRGRGLFSRPNLTVKSRGKGLGSLASTLL</sequence>
<comment type="caution">
    <text evidence="1">The sequence shown here is derived from an EMBL/GenBank/DDBJ whole genome shotgun (WGS) entry which is preliminary data.</text>
</comment>
<dbReference type="Proteomes" id="UP001374584">
    <property type="component" value="Unassembled WGS sequence"/>
</dbReference>
<evidence type="ECO:0000313" key="2">
    <source>
        <dbReference type="Proteomes" id="UP001374584"/>
    </source>
</evidence>
<dbReference type="EMBL" id="JAYMYR010000001">
    <property type="protein sequence ID" value="KAK7382446.1"/>
    <property type="molecule type" value="Genomic_DNA"/>
</dbReference>
<dbReference type="AlphaFoldDB" id="A0AAN9RSM3"/>
<proteinExistence type="predicted"/>
<evidence type="ECO:0000313" key="1">
    <source>
        <dbReference type="EMBL" id="KAK7382446.1"/>
    </source>
</evidence>
<keyword evidence="2" id="KW-1185">Reference proteome</keyword>